<proteinExistence type="predicted"/>
<reference evidence="2 3" key="2">
    <citation type="submission" date="2017-10" db="EMBL/GenBank/DDBJ databases">
        <title>Genome analyses suggest a sexual origin of heterokaryosis in a supposedly ancient asexual fungus.</title>
        <authorList>
            <person name="Corradi N."/>
            <person name="Sedzielewska K."/>
            <person name="Noel J."/>
            <person name="Charron P."/>
            <person name="Farinelli L."/>
            <person name="Marton T."/>
            <person name="Kruger M."/>
            <person name="Pelin A."/>
            <person name="Brachmann A."/>
            <person name="Corradi N."/>
        </authorList>
    </citation>
    <scope>NUCLEOTIDE SEQUENCE [LARGE SCALE GENOMIC DNA]</scope>
    <source>
        <strain evidence="2 3">A1</strain>
    </source>
</reference>
<protein>
    <recommendedName>
        <fullName evidence="4">F-box domain-containing protein</fullName>
    </recommendedName>
</protein>
<dbReference type="AlphaFoldDB" id="A0A2N0QR23"/>
<evidence type="ECO:0000256" key="1">
    <source>
        <dbReference type="SAM" id="MobiDB-lite"/>
    </source>
</evidence>
<evidence type="ECO:0000313" key="3">
    <source>
        <dbReference type="Proteomes" id="UP000232688"/>
    </source>
</evidence>
<name>A0A2N0QR23_9GLOM</name>
<dbReference type="VEuPathDB" id="FungiDB:RhiirFUN_013428"/>
<evidence type="ECO:0000313" key="2">
    <source>
        <dbReference type="EMBL" id="PKC53507.1"/>
    </source>
</evidence>
<reference evidence="2 3" key="1">
    <citation type="submission" date="2017-10" db="EMBL/GenBank/DDBJ databases">
        <title>Extensive intraspecific genome diversity in a model arbuscular mycorrhizal fungus.</title>
        <authorList>
            <person name="Chen E.C.H."/>
            <person name="Morin E."/>
            <person name="Baudet D."/>
            <person name="Noel J."/>
            <person name="Ndikumana S."/>
            <person name="Charron P."/>
            <person name="St-Onge C."/>
            <person name="Giorgi J."/>
            <person name="Grigoriev I.V."/>
            <person name="Roux C."/>
            <person name="Martin F.M."/>
            <person name="Corradi N."/>
        </authorList>
    </citation>
    <scope>NUCLEOTIDE SEQUENCE [LARGE SCALE GENOMIC DNA]</scope>
    <source>
        <strain evidence="2 3">A1</strain>
    </source>
</reference>
<dbReference type="VEuPathDB" id="FungiDB:FUN_007353"/>
<organism evidence="2 3">
    <name type="scientific">Rhizophagus irregularis</name>
    <dbReference type="NCBI Taxonomy" id="588596"/>
    <lineage>
        <taxon>Eukaryota</taxon>
        <taxon>Fungi</taxon>
        <taxon>Fungi incertae sedis</taxon>
        <taxon>Mucoromycota</taxon>
        <taxon>Glomeromycotina</taxon>
        <taxon>Glomeromycetes</taxon>
        <taxon>Glomerales</taxon>
        <taxon>Glomeraceae</taxon>
        <taxon>Rhizophagus</taxon>
    </lineage>
</organism>
<dbReference type="Proteomes" id="UP000232688">
    <property type="component" value="Unassembled WGS sequence"/>
</dbReference>
<comment type="caution">
    <text evidence="2">The sequence shown here is derived from an EMBL/GenBank/DDBJ whole genome shotgun (WGS) entry which is preliminary data.</text>
</comment>
<dbReference type="VEuPathDB" id="FungiDB:FUN_022799"/>
<evidence type="ECO:0008006" key="4">
    <source>
        <dbReference type="Google" id="ProtNLM"/>
    </source>
</evidence>
<feature type="compositionally biased region" description="Low complexity" evidence="1">
    <location>
        <begin position="31"/>
        <end position="84"/>
    </location>
</feature>
<accession>A0A2N0QR23</accession>
<gene>
    <name evidence="2" type="ORF">RhiirA1_479156</name>
</gene>
<feature type="region of interest" description="Disordered" evidence="1">
    <location>
        <begin position="24"/>
        <end position="89"/>
    </location>
</feature>
<sequence>MESDQPGQRYSLNKALRVKHLTSLTNISPKSSLSETSSSELSSSESSSSESSSSESSSSETSSSESSLSESSSFETSSSESSSSDSDIDEIDLSNQNLKNARSINNIWEREVDLEWSKRKTLFDFQTGSSVQGNNMVKDFSSKLKEYNKSVGYHEERLKWLFLKGISPENTFKVFMDHDTTYNTDYLARGVPEVLHMTHSTIFYLPELLERILYFLAIDKSLYPTLFVSRLWYRYSAPILWKRIELKGKDLYPGQSLPNDYNYLAKDHPD</sequence>
<dbReference type="VEuPathDB" id="FungiDB:RhiirA1_479156"/>
<dbReference type="EMBL" id="LLXH01004155">
    <property type="protein sequence ID" value="PKC53507.1"/>
    <property type="molecule type" value="Genomic_DNA"/>
</dbReference>